<reference evidence="2" key="1">
    <citation type="submission" date="2020-07" db="EMBL/GenBank/DDBJ databases">
        <title>Huge and variable diversity of episymbiotic CPR bacteria and DPANN archaea in groundwater ecosystems.</title>
        <authorList>
            <person name="He C.Y."/>
            <person name="Keren R."/>
            <person name="Whittaker M."/>
            <person name="Farag I.F."/>
            <person name="Doudna J."/>
            <person name="Cate J.H.D."/>
            <person name="Banfield J.F."/>
        </authorList>
    </citation>
    <scope>NUCLEOTIDE SEQUENCE</scope>
    <source>
        <strain evidence="2">NC_groundwater_763_Ag_S-0.2um_68_21</strain>
    </source>
</reference>
<dbReference type="InterPro" id="IPR034660">
    <property type="entry name" value="DinB/YfiT-like"/>
</dbReference>
<dbReference type="EMBL" id="JACPUR010000014">
    <property type="protein sequence ID" value="MBI3127026.1"/>
    <property type="molecule type" value="Genomic_DNA"/>
</dbReference>
<comment type="caution">
    <text evidence="2">The sequence shown here is derived from an EMBL/GenBank/DDBJ whole genome shotgun (WGS) entry which is preliminary data.</text>
</comment>
<dbReference type="AlphaFoldDB" id="A0A932I085"/>
<proteinExistence type="predicted"/>
<sequence length="175" mass="19227">MNAADLIAKTLELNSQALVSKALDGLTDEDLLKQPGKDSNPTGWLLWHMTRTEDGLIAQLAGKPQVWAGDGWEKRIPLPAGTNDSGFGHTMEQVRAFRAKKQDLLDYAQAVRKNTLALLPSVPPEAFDRKLESPPNPAVQTAGDFMAVLLLDYSHHAGQICYLRGHFKGHGWLGF</sequence>
<dbReference type="Pfam" id="PF12867">
    <property type="entry name" value="DinB_2"/>
    <property type="match status" value="1"/>
</dbReference>
<dbReference type="Gene3D" id="1.20.120.450">
    <property type="entry name" value="dinb family like domain"/>
    <property type="match status" value="1"/>
</dbReference>
<evidence type="ECO:0000259" key="1">
    <source>
        <dbReference type="Pfam" id="PF12867"/>
    </source>
</evidence>
<dbReference type="Proteomes" id="UP000782312">
    <property type="component" value="Unassembled WGS sequence"/>
</dbReference>
<feature type="domain" description="DinB-like" evidence="1">
    <location>
        <begin position="16"/>
        <end position="160"/>
    </location>
</feature>
<evidence type="ECO:0000313" key="2">
    <source>
        <dbReference type="EMBL" id="MBI3127026.1"/>
    </source>
</evidence>
<protein>
    <submittedName>
        <fullName evidence="2">DinB family protein</fullName>
    </submittedName>
</protein>
<gene>
    <name evidence="2" type="ORF">HYZ11_05435</name>
</gene>
<organism evidence="2 3">
    <name type="scientific">Tectimicrobiota bacterium</name>
    <dbReference type="NCBI Taxonomy" id="2528274"/>
    <lineage>
        <taxon>Bacteria</taxon>
        <taxon>Pseudomonadati</taxon>
        <taxon>Nitrospinota/Tectimicrobiota group</taxon>
        <taxon>Candidatus Tectimicrobiota</taxon>
    </lineage>
</organism>
<dbReference type="InterPro" id="IPR024775">
    <property type="entry name" value="DinB-like"/>
</dbReference>
<dbReference type="SUPFAM" id="SSF109854">
    <property type="entry name" value="DinB/YfiT-like putative metalloenzymes"/>
    <property type="match status" value="1"/>
</dbReference>
<evidence type="ECO:0000313" key="3">
    <source>
        <dbReference type="Proteomes" id="UP000782312"/>
    </source>
</evidence>
<name>A0A932I085_UNCTE</name>
<accession>A0A932I085</accession>